<reference evidence="7 8" key="2">
    <citation type="submission" date="2019-10" db="EMBL/GenBank/DDBJ databases">
        <title>Thermopilla bonchosmolovskayae gen. nov., sp. nov., a moderately thermophilic Chloroflexi bacterium from a Chukotka hot spring (Arctic, Russia), representing a novel classis Thermopillaia, which include previously uncultivated lineage OLB14.</title>
        <authorList>
            <person name="Kochetkova T.V."/>
            <person name="Zayulina K.S."/>
            <person name="Zhigarkov V.S."/>
            <person name="Minaev N.V."/>
            <person name="Novikov A."/>
            <person name="Toshchakov S.V."/>
            <person name="Elcheninov A.G."/>
            <person name="Kublanov I.V."/>
        </authorList>
    </citation>
    <scope>NUCLEOTIDE SEQUENCE [LARGE SCALE GENOMIC DNA]</scope>
    <source>
        <strain evidence="7 8">3753O</strain>
    </source>
</reference>
<proteinExistence type="inferred from homology"/>
<evidence type="ECO:0000256" key="2">
    <source>
        <dbReference type="ARBA" id="ARBA00023015"/>
    </source>
</evidence>
<comment type="similarity">
    <text evidence="1">Belongs to the sigma-70 factor family. ECF subfamily.</text>
</comment>
<feature type="domain" description="RNA polymerase sigma factor 70 region 4 type 2" evidence="6">
    <location>
        <begin position="243"/>
        <end position="295"/>
    </location>
</feature>
<dbReference type="Pfam" id="PF04542">
    <property type="entry name" value="Sigma70_r2"/>
    <property type="match status" value="1"/>
</dbReference>
<dbReference type="SUPFAM" id="SSF88946">
    <property type="entry name" value="Sigma2 domain of RNA polymerase sigma factors"/>
    <property type="match status" value="1"/>
</dbReference>
<dbReference type="EMBL" id="CP042829">
    <property type="protein sequence ID" value="QFG02544.1"/>
    <property type="molecule type" value="Genomic_DNA"/>
</dbReference>
<organism evidence="7 8">
    <name type="scientific">Tepidiforma bonchosmolovskayae</name>
    <dbReference type="NCBI Taxonomy" id="2601677"/>
    <lineage>
        <taxon>Bacteria</taxon>
        <taxon>Bacillati</taxon>
        <taxon>Chloroflexota</taxon>
        <taxon>Tepidiformia</taxon>
        <taxon>Tepidiformales</taxon>
        <taxon>Tepidiformaceae</taxon>
        <taxon>Tepidiforma</taxon>
    </lineage>
</organism>
<dbReference type="PANTHER" id="PTHR43133">
    <property type="entry name" value="RNA POLYMERASE ECF-TYPE SIGMA FACTO"/>
    <property type="match status" value="1"/>
</dbReference>
<gene>
    <name evidence="7" type="ORF">Tbon_04300</name>
</gene>
<dbReference type="InterPro" id="IPR007627">
    <property type="entry name" value="RNA_pol_sigma70_r2"/>
</dbReference>
<evidence type="ECO:0000259" key="5">
    <source>
        <dbReference type="Pfam" id="PF04542"/>
    </source>
</evidence>
<dbReference type="InterPro" id="IPR036388">
    <property type="entry name" value="WH-like_DNA-bd_sf"/>
</dbReference>
<sequence length="308" mass="34945">MPARRQCHVPRVVREGQRRDSFLPIDKNVYRRRVRARVHDANAARCLLRIGALRPHHHPRSQRCHQRRGHEELRPGHDCPCQVHPSFLRVFPCAAAGRSAAYTPCTHPRQQFDHPPPKLCGAPRVTSHFERFRAGDAAAFDALVAEYTGPAFAAAVQVLRDPSLAEEAVQDAFVRIWQRGRQFDPARGNERSWILAIARNAAIDLLRKRARAPERSIDDAPSVYALRDPDDTWQVVLASLTGERLRQALEELPAEQQDVIVRAYYQGQRPVDIARELGLPEGTIRSRLRLALTKLRDTLAPVREALEP</sequence>
<evidence type="ECO:0000256" key="1">
    <source>
        <dbReference type="ARBA" id="ARBA00010641"/>
    </source>
</evidence>
<evidence type="ECO:0000313" key="8">
    <source>
        <dbReference type="Proteomes" id="UP000326331"/>
    </source>
</evidence>
<evidence type="ECO:0000256" key="4">
    <source>
        <dbReference type="ARBA" id="ARBA00023163"/>
    </source>
</evidence>
<protein>
    <submittedName>
        <fullName evidence="7">Sigma-70 family RNA polymerase sigma factor</fullName>
    </submittedName>
</protein>
<dbReference type="Proteomes" id="UP000326331">
    <property type="component" value="Chromosome"/>
</dbReference>
<accession>A0ABX6C144</accession>
<dbReference type="CDD" id="cd06171">
    <property type="entry name" value="Sigma70_r4"/>
    <property type="match status" value="1"/>
</dbReference>
<dbReference type="Gene3D" id="1.10.10.10">
    <property type="entry name" value="Winged helix-like DNA-binding domain superfamily/Winged helix DNA-binding domain"/>
    <property type="match status" value="1"/>
</dbReference>
<keyword evidence="3" id="KW-0731">Sigma factor</keyword>
<dbReference type="InterPro" id="IPR014284">
    <property type="entry name" value="RNA_pol_sigma-70_dom"/>
</dbReference>
<name>A0ABX6C144_9CHLR</name>
<dbReference type="Gene3D" id="1.10.1740.10">
    <property type="match status" value="1"/>
</dbReference>
<dbReference type="SUPFAM" id="SSF88659">
    <property type="entry name" value="Sigma3 and sigma4 domains of RNA polymerase sigma factors"/>
    <property type="match status" value="1"/>
</dbReference>
<reference evidence="7 8" key="1">
    <citation type="submission" date="2019-08" db="EMBL/GenBank/DDBJ databases">
        <authorList>
            <person name="Toschakov S.V."/>
        </authorList>
    </citation>
    <scope>NUCLEOTIDE SEQUENCE [LARGE SCALE GENOMIC DNA]</scope>
    <source>
        <strain evidence="7 8">3753O</strain>
    </source>
</reference>
<feature type="domain" description="RNA polymerase sigma-70 region 2" evidence="5">
    <location>
        <begin position="143"/>
        <end position="211"/>
    </location>
</feature>
<dbReference type="InterPro" id="IPR013249">
    <property type="entry name" value="RNA_pol_sigma70_r4_t2"/>
</dbReference>
<dbReference type="InterPro" id="IPR013325">
    <property type="entry name" value="RNA_pol_sigma_r2"/>
</dbReference>
<dbReference type="NCBIfam" id="TIGR02937">
    <property type="entry name" value="sigma70-ECF"/>
    <property type="match status" value="1"/>
</dbReference>
<evidence type="ECO:0000256" key="3">
    <source>
        <dbReference type="ARBA" id="ARBA00023082"/>
    </source>
</evidence>
<dbReference type="InterPro" id="IPR013324">
    <property type="entry name" value="RNA_pol_sigma_r3/r4-like"/>
</dbReference>
<dbReference type="Pfam" id="PF08281">
    <property type="entry name" value="Sigma70_r4_2"/>
    <property type="match status" value="1"/>
</dbReference>
<keyword evidence="2" id="KW-0805">Transcription regulation</keyword>
<evidence type="ECO:0000259" key="6">
    <source>
        <dbReference type="Pfam" id="PF08281"/>
    </source>
</evidence>
<dbReference type="PANTHER" id="PTHR43133:SF62">
    <property type="entry name" value="RNA POLYMERASE SIGMA FACTOR SIGZ"/>
    <property type="match status" value="1"/>
</dbReference>
<dbReference type="InterPro" id="IPR039425">
    <property type="entry name" value="RNA_pol_sigma-70-like"/>
</dbReference>
<keyword evidence="4" id="KW-0804">Transcription</keyword>
<evidence type="ECO:0000313" key="7">
    <source>
        <dbReference type="EMBL" id="QFG02544.1"/>
    </source>
</evidence>
<keyword evidence="8" id="KW-1185">Reference proteome</keyword>